<evidence type="ECO:0000256" key="9">
    <source>
        <dbReference type="ARBA" id="ARBA00022989"/>
    </source>
</evidence>
<evidence type="ECO:0000256" key="1">
    <source>
        <dbReference type="ARBA" id="ARBA00001450"/>
    </source>
</evidence>
<proteinExistence type="inferred from homology"/>
<dbReference type="OrthoDB" id="422086at2759"/>
<evidence type="ECO:0000256" key="10">
    <source>
        <dbReference type="ARBA" id="ARBA00023136"/>
    </source>
</evidence>
<dbReference type="KEGG" id="lak:106174929"/>
<keyword evidence="9 13" id="KW-1133">Transmembrane helix</keyword>
<dbReference type="FunCoup" id="A0A1S3JQC1">
    <property type="interactions" value="849"/>
</dbReference>
<keyword evidence="6" id="KW-0808">Transferase</keyword>
<dbReference type="GeneID" id="106174929"/>
<evidence type="ECO:0000256" key="11">
    <source>
        <dbReference type="ARBA" id="ARBA00023572"/>
    </source>
</evidence>
<dbReference type="GO" id="GO:0004671">
    <property type="term" value="F:protein C-terminal S-isoprenylcysteine carboxyl O-methyltransferase activity"/>
    <property type="evidence" value="ECO:0007669"/>
    <property type="project" value="UniProtKB-EC"/>
</dbReference>
<evidence type="ECO:0000313" key="15">
    <source>
        <dbReference type="RefSeq" id="XP_013412159.1"/>
    </source>
</evidence>
<keyword evidence="5 13" id="KW-0489">Methyltransferase</keyword>
<dbReference type="PANTHER" id="PTHR12714:SF9">
    <property type="entry name" value="PROTEIN-S-ISOPRENYLCYSTEINE O-METHYLTRANSFERASE"/>
    <property type="match status" value="1"/>
</dbReference>
<evidence type="ECO:0000256" key="4">
    <source>
        <dbReference type="ARBA" id="ARBA00012151"/>
    </source>
</evidence>
<dbReference type="Pfam" id="PF04140">
    <property type="entry name" value="ICMT"/>
    <property type="match status" value="1"/>
</dbReference>
<keyword evidence="7 13" id="KW-0949">S-adenosyl-L-methionine</keyword>
<comment type="subcellular location">
    <subcellularLocation>
        <location evidence="13">Endoplasmic reticulum membrane</location>
        <topology evidence="13">Multi-pass membrane protein</topology>
    </subcellularLocation>
    <subcellularLocation>
        <location evidence="2">Membrane</location>
        <topology evidence="2">Multi-pass membrane protein</topology>
    </subcellularLocation>
</comment>
<dbReference type="EC" id="2.1.1.100" evidence="4 13"/>
<dbReference type="PANTHER" id="PTHR12714">
    <property type="entry name" value="PROTEIN-S ISOPRENYLCYSTEINE O-METHYLTRANSFERASE"/>
    <property type="match status" value="1"/>
</dbReference>
<dbReference type="InterPro" id="IPR025770">
    <property type="entry name" value="PPMT_MeTrfase"/>
</dbReference>
<evidence type="ECO:0000256" key="7">
    <source>
        <dbReference type="ARBA" id="ARBA00022691"/>
    </source>
</evidence>
<evidence type="ECO:0000256" key="2">
    <source>
        <dbReference type="ARBA" id="ARBA00004141"/>
    </source>
</evidence>
<dbReference type="InParanoid" id="A0A1S3JQC1"/>
<dbReference type="OMA" id="IKREEAY"/>
<sequence>MAQIIVEGRASLLSFICGSTICFVPLFRYLGRIPENIVEHYLPVLLGIYSVFIFALWRLIYRRYWTLWQVSSRAAFLGLVFGCGLILTFSDTTWTHFGWYLVALSFFHWSEYFTTAVTNPFSLQLDSYLLDHSPEYKLAALASWVEFTVEWYFLPGLKQLKWVSVFGLLIVMGGETLRKAAMITAKTNFNHYVQHVKEEGHVLVTRGVYSKFRHPSYVGWFYWSIGTQIILCNPICLVGYTVTSWKFFRERIEVEEITLLNFFGEEYLNYQRQVKTGLPFIKGYRMEL</sequence>
<dbReference type="GO" id="GO:0005789">
    <property type="term" value="C:endoplasmic reticulum membrane"/>
    <property type="evidence" value="ECO:0007669"/>
    <property type="project" value="UniProtKB-SubCell"/>
</dbReference>
<feature type="transmembrane region" description="Helical" evidence="13">
    <location>
        <begin position="12"/>
        <end position="30"/>
    </location>
</feature>
<reference evidence="15" key="1">
    <citation type="submission" date="2025-08" db="UniProtKB">
        <authorList>
            <consortium name="RefSeq"/>
        </authorList>
    </citation>
    <scope>IDENTIFICATION</scope>
    <source>
        <tissue evidence="15">Gonads</tissue>
    </source>
</reference>
<protein>
    <recommendedName>
        <fullName evidence="12 13">Protein-S-isoprenylcysteine O-methyltransferase</fullName>
        <ecNumber evidence="4 13">2.1.1.100</ecNumber>
    </recommendedName>
</protein>
<evidence type="ECO:0000256" key="13">
    <source>
        <dbReference type="RuleBase" id="RU362022"/>
    </source>
</evidence>
<dbReference type="RefSeq" id="XP_013412159.1">
    <property type="nucleotide sequence ID" value="XM_013556705.1"/>
</dbReference>
<comment type="function">
    <text evidence="11">Catalyzes the post-translational methylation of isoprenylated C-terminal cysteine residues.</text>
</comment>
<feature type="transmembrane region" description="Helical" evidence="13">
    <location>
        <begin position="220"/>
        <end position="242"/>
    </location>
</feature>
<evidence type="ECO:0000256" key="6">
    <source>
        <dbReference type="ARBA" id="ARBA00022679"/>
    </source>
</evidence>
<comment type="similarity">
    <text evidence="3 13">Belongs to the class VI-like SAM-binding methyltransferase superfamily. Isoprenylcysteine carboxyl methyltransferase family.</text>
</comment>
<comment type="catalytic activity">
    <reaction evidence="1 13">
        <text>[protein]-C-terminal S-[(2E,6E)-farnesyl]-L-cysteine + S-adenosyl-L-methionine = [protein]-C-terminal S-[(2E,6E)-farnesyl]-L-cysteine methyl ester + S-adenosyl-L-homocysteine</text>
        <dbReference type="Rhea" id="RHEA:21672"/>
        <dbReference type="Rhea" id="RHEA-COMP:12125"/>
        <dbReference type="Rhea" id="RHEA-COMP:12126"/>
        <dbReference type="ChEBI" id="CHEBI:57856"/>
        <dbReference type="ChEBI" id="CHEBI:59789"/>
        <dbReference type="ChEBI" id="CHEBI:90510"/>
        <dbReference type="ChEBI" id="CHEBI:90511"/>
        <dbReference type="EC" id="2.1.1.100"/>
    </reaction>
</comment>
<gene>
    <name evidence="15" type="primary">LOC106174929</name>
</gene>
<keyword evidence="14" id="KW-1185">Reference proteome</keyword>
<dbReference type="Gene3D" id="1.20.120.1630">
    <property type="match status" value="1"/>
</dbReference>
<dbReference type="PROSITE" id="PS51564">
    <property type="entry name" value="SAM_ICMT"/>
    <property type="match status" value="1"/>
</dbReference>
<dbReference type="Proteomes" id="UP000085678">
    <property type="component" value="Unplaced"/>
</dbReference>
<dbReference type="STRING" id="7574.A0A1S3JQC1"/>
<organism evidence="14 15">
    <name type="scientific">Lingula anatina</name>
    <name type="common">Brachiopod</name>
    <name type="synonym">Lingula unguis</name>
    <dbReference type="NCBI Taxonomy" id="7574"/>
    <lineage>
        <taxon>Eukaryota</taxon>
        <taxon>Metazoa</taxon>
        <taxon>Spiralia</taxon>
        <taxon>Lophotrochozoa</taxon>
        <taxon>Brachiopoda</taxon>
        <taxon>Linguliformea</taxon>
        <taxon>Lingulata</taxon>
        <taxon>Lingulida</taxon>
        <taxon>Linguloidea</taxon>
        <taxon>Lingulidae</taxon>
        <taxon>Lingula</taxon>
    </lineage>
</organism>
<feature type="transmembrane region" description="Helical" evidence="13">
    <location>
        <begin position="42"/>
        <end position="61"/>
    </location>
</feature>
<evidence type="ECO:0000256" key="5">
    <source>
        <dbReference type="ARBA" id="ARBA00022603"/>
    </source>
</evidence>
<dbReference type="GO" id="GO:0032259">
    <property type="term" value="P:methylation"/>
    <property type="evidence" value="ECO:0007669"/>
    <property type="project" value="UniProtKB-KW"/>
</dbReference>
<keyword evidence="8 13" id="KW-0812">Transmembrane</keyword>
<evidence type="ECO:0000256" key="12">
    <source>
        <dbReference type="ARBA" id="ARBA00023656"/>
    </source>
</evidence>
<accession>A0A1S3JQC1</accession>
<keyword evidence="10 13" id="KW-0472">Membrane</keyword>
<dbReference type="AlphaFoldDB" id="A0A1S3JQC1"/>
<name>A0A1S3JQC1_LINAN</name>
<evidence type="ECO:0000256" key="8">
    <source>
        <dbReference type="ARBA" id="ARBA00022692"/>
    </source>
</evidence>
<keyword evidence="13" id="KW-0256">Endoplasmic reticulum</keyword>
<evidence type="ECO:0000256" key="3">
    <source>
        <dbReference type="ARBA" id="ARBA00009140"/>
    </source>
</evidence>
<dbReference type="InterPro" id="IPR007269">
    <property type="entry name" value="ICMT_MeTrfase"/>
</dbReference>
<evidence type="ECO:0000313" key="14">
    <source>
        <dbReference type="Proteomes" id="UP000085678"/>
    </source>
</evidence>
<feature type="transmembrane region" description="Helical" evidence="13">
    <location>
        <begin position="73"/>
        <end position="90"/>
    </location>
</feature>